<accession>A0AAV3XSI6</accession>
<keyword evidence="2" id="KW-0812">Transmembrane</keyword>
<reference evidence="3" key="1">
    <citation type="submission" date="2019-10" db="EMBL/GenBank/DDBJ databases">
        <title>Draft genome sequece of Microseira wollei NIES-4236.</title>
        <authorList>
            <person name="Yamaguchi H."/>
            <person name="Suzuki S."/>
            <person name="Kawachi M."/>
        </authorList>
    </citation>
    <scope>NUCLEOTIDE SEQUENCE</scope>
    <source>
        <strain evidence="3">NIES-4236</strain>
    </source>
</reference>
<evidence type="ECO:0008006" key="5">
    <source>
        <dbReference type="Google" id="ProtNLM"/>
    </source>
</evidence>
<sequence length="247" mass="28478">MNNTQTTSAKIGHRWVSITEVLLIVSSLGTSVAAVILQQSLLATLASVPLSLAVGLNSWEKNRLSQAYQESQASIIRLEQQLEAWQSSNTILNLIEAESHHESSIEEISKYLQVLQNKIYWLDQNIQHRQPIAFKNIVSRKDIKELEGEIKEVDSRIDNFRIPDIKQRMCQIEREIHSLHFKIKNDSIANQENVETRIHNAMAELRSQYTILARRVEEIQVEIKNIPAKQPKYFNQTNSKTAQDRRL</sequence>
<gene>
    <name evidence="3" type="ORF">MiSe_88500</name>
</gene>
<name>A0AAV3XSI6_9CYAN</name>
<keyword evidence="2" id="KW-0472">Membrane</keyword>
<protein>
    <recommendedName>
        <fullName evidence="5">Chromosome partition protein Smc</fullName>
    </recommendedName>
</protein>
<feature type="coiled-coil region" evidence="1">
    <location>
        <begin position="61"/>
        <end position="88"/>
    </location>
</feature>
<organism evidence="3 4">
    <name type="scientific">Microseira wollei NIES-4236</name>
    <dbReference type="NCBI Taxonomy" id="2530354"/>
    <lineage>
        <taxon>Bacteria</taxon>
        <taxon>Bacillati</taxon>
        <taxon>Cyanobacteriota</taxon>
        <taxon>Cyanophyceae</taxon>
        <taxon>Oscillatoriophycideae</taxon>
        <taxon>Aerosakkonematales</taxon>
        <taxon>Aerosakkonemataceae</taxon>
        <taxon>Microseira</taxon>
    </lineage>
</organism>
<evidence type="ECO:0000313" key="4">
    <source>
        <dbReference type="Proteomes" id="UP001050975"/>
    </source>
</evidence>
<evidence type="ECO:0000256" key="1">
    <source>
        <dbReference type="SAM" id="Coils"/>
    </source>
</evidence>
<keyword evidence="1" id="KW-0175">Coiled coil</keyword>
<evidence type="ECO:0000256" key="2">
    <source>
        <dbReference type="SAM" id="Phobius"/>
    </source>
</evidence>
<comment type="caution">
    <text evidence="3">The sequence shown here is derived from an EMBL/GenBank/DDBJ whole genome shotgun (WGS) entry which is preliminary data.</text>
</comment>
<feature type="transmembrane region" description="Helical" evidence="2">
    <location>
        <begin position="21"/>
        <end position="42"/>
    </location>
</feature>
<proteinExistence type="predicted"/>
<dbReference type="EMBL" id="BLAY01000281">
    <property type="protein sequence ID" value="GET44024.1"/>
    <property type="molecule type" value="Genomic_DNA"/>
</dbReference>
<keyword evidence="4" id="KW-1185">Reference proteome</keyword>
<dbReference type="RefSeq" id="WP_226593461.1">
    <property type="nucleotide sequence ID" value="NZ_BLAY01000281.1"/>
</dbReference>
<evidence type="ECO:0000313" key="3">
    <source>
        <dbReference type="EMBL" id="GET44024.1"/>
    </source>
</evidence>
<dbReference type="Proteomes" id="UP001050975">
    <property type="component" value="Unassembled WGS sequence"/>
</dbReference>
<dbReference type="AlphaFoldDB" id="A0AAV3XSI6"/>
<keyword evidence="2" id="KW-1133">Transmembrane helix</keyword>